<dbReference type="GO" id="GO:0003677">
    <property type="term" value="F:DNA binding"/>
    <property type="evidence" value="ECO:0007669"/>
    <property type="project" value="UniProtKB-KW"/>
</dbReference>
<evidence type="ECO:0000256" key="1">
    <source>
        <dbReference type="ARBA" id="ARBA00023125"/>
    </source>
</evidence>
<name>A0A6J4JDB5_9ACTN</name>
<dbReference type="SMART" id="SM00422">
    <property type="entry name" value="HTH_MERR"/>
    <property type="match status" value="1"/>
</dbReference>
<dbReference type="AlphaFoldDB" id="A0A6J4JDB5"/>
<protein>
    <recommendedName>
        <fullName evidence="2">HTH merR-type domain-containing protein</fullName>
    </recommendedName>
</protein>
<dbReference type="Gene3D" id="1.10.1660.10">
    <property type="match status" value="1"/>
</dbReference>
<dbReference type="SUPFAM" id="SSF46955">
    <property type="entry name" value="Putative DNA-binding domain"/>
    <property type="match status" value="1"/>
</dbReference>
<accession>A0A6J4JDB5</accession>
<dbReference type="EMBL" id="CADCTB010000210">
    <property type="protein sequence ID" value="CAA9274309.1"/>
    <property type="molecule type" value="Genomic_DNA"/>
</dbReference>
<dbReference type="PRINTS" id="PR00040">
    <property type="entry name" value="HTHMERR"/>
</dbReference>
<evidence type="ECO:0000259" key="2">
    <source>
        <dbReference type="PROSITE" id="PS50937"/>
    </source>
</evidence>
<dbReference type="PROSITE" id="PS50937">
    <property type="entry name" value="HTH_MERR_2"/>
    <property type="match status" value="1"/>
</dbReference>
<keyword evidence="1" id="KW-0238">DNA-binding</keyword>
<dbReference type="InterPro" id="IPR009061">
    <property type="entry name" value="DNA-bd_dom_put_sf"/>
</dbReference>
<feature type="domain" description="HTH merR-type" evidence="2">
    <location>
        <begin position="1"/>
        <end position="70"/>
    </location>
</feature>
<dbReference type="PANTHER" id="PTHR30204">
    <property type="entry name" value="REDOX-CYCLING DRUG-SENSING TRANSCRIPTIONAL ACTIVATOR SOXR"/>
    <property type="match status" value="1"/>
</dbReference>
<dbReference type="CDD" id="cd04780">
    <property type="entry name" value="HTH_MerR-like_sg5"/>
    <property type="match status" value="1"/>
</dbReference>
<gene>
    <name evidence="3" type="ORF">AVDCRST_MAG10-3491</name>
</gene>
<evidence type="ECO:0000313" key="3">
    <source>
        <dbReference type="EMBL" id="CAA9274309.1"/>
    </source>
</evidence>
<organism evidence="3">
    <name type="scientific">uncultured Acidimicrobiales bacterium</name>
    <dbReference type="NCBI Taxonomy" id="310071"/>
    <lineage>
        <taxon>Bacteria</taxon>
        <taxon>Bacillati</taxon>
        <taxon>Actinomycetota</taxon>
        <taxon>Acidimicrobiia</taxon>
        <taxon>Acidimicrobiales</taxon>
        <taxon>environmental samples</taxon>
    </lineage>
</organism>
<dbReference type="InterPro" id="IPR047057">
    <property type="entry name" value="MerR_fam"/>
</dbReference>
<proteinExistence type="predicted"/>
<reference evidence="3" key="1">
    <citation type="submission" date="2020-02" db="EMBL/GenBank/DDBJ databases">
        <authorList>
            <person name="Meier V. D."/>
        </authorList>
    </citation>
    <scope>NUCLEOTIDE SEQUENCE</scope>
    <source>
        <strain evidence="3">AVDCRST_MAG10</strain>
    </source>
</reference>
<dbReference type="InterPro" id="IPR000551">
    <property type="entry name" value="MerR-type_HTH_dom"/>
</dbReference>
<sequence>MRMAELSRRSGVPTATIKYYLREGLLPPGEPTAPNQAEYGQQHLDRLDLVRALREAAGLPIATIARVFAAMDRHREDTPPEYLSIAVGALSEPLAVPEDQIEAYARAQAQVAELLHLLGWNVDPDSPGHDDLVRAVVGVHRFLPGLITETKQLVPFGRTVRSLADVEIPETYDPAVDRSAVLRFSVLGTVLFEPVLLALRKLAHTDRIRHTAAWRRRR</sequence>
<dbReference type="GO" id="GO:0003700">
    <property type="term" value="F:DNA-binding transcription factor activity"/>
    <property type="evidence" value="ECO:0007669"/>
    <property type="project" value="InterPro"/>
</dbReference>
<dbReference type="Pfam" id="PF13411">
    <property type="entry name" value="MerR_1"/>
    <property type="match status" value="1"/>
</dbReference>
<dbReference type="PANTHER" id="PTHR30204:SF98">
    <property type="entry name" value="HTH-TYPE TRANSCRIPTIONAL REGULATOR ADHR"/>
    <property type="match status" value="1"/>
</dbReference>